<feature type="non-terminal residue" evidence="2">
    <location>
        <position position="1"/>
    </location>
</feature>
<evidence type="ECO:0000313" key="3">
    <source>
        <dbReference type="Proteomes" id="UP001444071"/>
    </source>
</evidence>
<proteinExistence type="predicted"/>
<feature type="region of interest" description="Disordered" evidence="1">
    <location>
        <begin position="37"/>
        <end position="57"/>
    </location>
</feature>
<protein>
    <submittedName>
        <fullName evidence="2">Serine/threonine-protein kinase tousled-like 2</fullName>
    </submittedName>
</protein>
<accession>A0ABV0VLL4</accession>
<gene>
    <name evidence="2" type="primary">TLK2_2</name>
    <name evidence="2" type="ORF">XENORESO_008770</name>
</gene>
<evidence type="ECO:0000256" key="1">
    <source>
        <dbReference type="SAM" id="MobiDB-lite"/>
    </source>
</evidence>
<comment type="caution">
    <text evidence="2">The sequence shown here is derived from an EMBL/GenBank/DDBJ whole genome shotgun (WGS) entry which is preliminary data.</text>
</comment>
<evidence type="ECO:0000313" key="2">
    <source>
        <dbReference type="EMBL" id="MEQ2258139.1"/>
    </source>
</evidence>
<dbReference type="Proteomes" id="UP001444071">
    <property type="component" value="Unassembled WGS sequence"/>
</dbReference>
<name>A0ABV0VLL4_9TELE</name>
<keyword evidence="3" id="KW-1185">Reference proteome</keyword>
<sequence length="57" mass="6215">AFIRRCLVYRKEDRIDVHQLASDPFLMPHNRKSVASLGTSSTAVASTSSFSNSSASN</sequence>
<organism evidence="2 3">
    <name type="scientific">Xenotaenia resolanae</name>
    <dbReference type="NCBI Taxonomy" id="208358"/>
    <lineage>
        <taxon>Eukaryota</taxon>
        <taxon>Metazoa</taxon>
        <taxon>Chordata</taxon>
        <taxon>Craniata</taxon>
        <taxon>Vertebrata</taxon>
        <taxon>Euteleostomi</taxon>
        <taxon>Actinopterygii</taxon>
        <taxon>Neopterygii</taxon>
        <taxon>Teleostei</taxon>
        <taxon>Neoteleostei</taxon>
        <taxon>Acanthomorphata</taxon>
        <taxon>Ovalentaria</taxon>
        <taxon>Atherinomorphae</taxon>
        <taxon>Cyprinodontiformes</taxon>
        <taxon>Goodeidae</taxon>
        <taxon>Xenotaenia</taxon>
    </lineage>
</organism>
<dbReference type="EMBL" id="JAHRIM010000280">
    <property type="protein sequence ID" value="MEQ2258139.1"/>
    <property type="molecule type" value="Genomic_DNA"/>
</dbReference>
<reference evidence="2 3" key="1">
    <citation type="submission" date="2021-06" db="EMBL/GenBank/DDBJ databases">
        <authorList>
            <person name="Palmer J.M."/>
        </authorList>
    </citation>
    <scope>NUCLEOTIDE SEQUENCE [LARGE SCALE GENOMIC DNA]</scope>
    <source>
        <strain evidence="2 3">XR_2019</strain>
        <tissue evidence="2">Muscle</tissue>
    </source>
</reference>